<evidence type="ECO:0000313" key="2">
    <source>
        <dbReference type="EMBL" id="RSO52866.1"/>
    </source>
</evidence>
<name>A0A1V0KEJ2_9GAMM</name>
<accession>A0A1V0KEJ2</accession>
<dbReference type="AlphaFoldDB" id="A0A1V0KEJ2"/>
<dbReference type="GeneID" id="60755240"/>
<comment type="caution">
    <text evidence="2">The sequence shown here is derived from an EMBL/GenBank/DDBJ whole genome shotgun (WGS) entry which is preliminary data.</text>
</comment>
<proteinExistence type="predicted"/>
<dbReference type="EMBL" id="JADWNO010000003">
    <property type="protein sequence ID" value="MBJ8437196.1"/>
    <property type="molecule type" value="Genomic_DNA"/>
</dbReference>
<sequence>MEQSNWSAAMLSLQMLKYYCRLSKKRMKKRKTDCFLTEKNN</sequence>
<protein>
    <submittedName>
        <fullName evidence="2">Uncharacterized protein</fullName>
    </submittedName>
</protein>
<evidence type="ECO:0000313" key="4">
    <source>
        <dbReference type="Proteomes" id="UP000808699"/>
    </source>
</evidence>
<evidence type="ECO:0000313" key="3">
    <source>
        <dbReference type="Proteomes" id="UP000276905"/>
    </source>
</evidence>
<dbReference type="Proteomes" id="UP000276905">
    <property type="component" value="Unassembled WGS sequence"/>
</dbReference>
<reference evidence="1 4" key="2">
    <citation type="submission" date="2020-11" db="EMBL/GenBank/DDBJ databases">
        <title>Enhanced detection system for hospital associated transmission using whole genome sequencing surveillance.</title>
        <authorList>
            <person name="Harrison L.H."/>
            <person name="Van Tyne D."/>
            <person name="Marsh J.W."/>
            <person name="Griffith M.P."/>
            <person name="Snyder D.J."/>
            <person name="Cooper V.S."/>
            <person name="Mustapha M."/>
        </authorList>
    </citation>
    <scope>NUCLEOTIDE SEQUENCE [LARGE SCALE GENOMIC DNA]</scope>
    <source>
        <strain evidence="1 4">ACIN00241</strain>
    </source>
</reference>
<dbReference type="EMBL" id="RFES01000014">
    <property type="protein sequence ID" value="RSO52866.1"/>
    <property type="molecule type" value="Genomic_DNA"/>
</dbReference>
<keyword evidence="4" id="KW-1185">Reference proteome</keyword>
<dbReference type="RefSeq" id="WP_002117184.1">
    <property type="nucleotide sequence ID" value="NZ_CAJCKV010000003.1"/>
</dbReference>
<reference evidence="2 3" key="1">
    <citation type="submission" date="2018-10" db="EMBL/GenBank/DDBJ databases">
        <title>GWAS and RNA-Seq identify cryptic mechanisms of antimicrobial resistance in Acinetobacter baumannii.</title>
        <authorList>
            <person name="Sahl J.W."/>
        </authorList>
    </citation>
    <scope>NUCLEOTIDE SEQUENCE [LARGE SCALE GENOMIC DNA]</scope>
    <source>
        <strain evidence="2 3">TG41018</strain>
    </source>
</reference>
<organism evidence="2 3">
    <name type="scientific">Acinetobacter lactucae</name>
    <dbReference type="NCBI Taxonomy" id="1785128"/>
    <lineage>
        <taxon>Bacteria</taxon>
        <taxon>Pseudomonadati</taxon>
        <taxon>Pseudomonadota</taxon>
        <taxon>Gammaproteobacteria</taxon>
        <taxon>Moraxellales</taxon>
        <taxon>Moraxellaceae</taxon>
        <taxon>Acinetobacter</taxon>
        <taxon>Acinetobacter calcoaceticus/baumannii complex</taxon>
    </lineage>
</organism>
<gene>
    <name evidence="2" type="ORF">EA756_17255</name>
    <name evidence="1" type="ORF">I6M64_07675</name>
</gene>
<evidence type="ECO:0000313" key="1">
    <source>
        <dbReference type="EMBL" id="MBJ8437196.1"/>
    </source>
</evidence>
<dbReference type="KEGG" id="alc:OTEC02_15755"/>
<dbReference type="Proteomes" id="UP000808699">
    <property type="component" value="Unassembled WGS sequence"/>
</dbReference>